<feature type="compositionally biased region" description="Basic and acidic residues" evidence="1">
    <location>
        <begin position="434"/>
        <end position="452"/>
    </location>
</feature>
<sequence>MASERPIITGIAPPAEWAHDGARRLFANGDNDYHGPARLKPSNAATKVKKAADKAPKAPPPSSSDDDESEGELPVVPPAPKSLVPKPEPTPAWSEVIEVTSAEENTIEEPDTEYEEGHGKKRKLKSTNTSRASKKPALSKEKTNASKVGKKGTQAKAHKVPPLLTSIASPTKGGPLSPLTVGSSSVVTSPAPEAVAPMRLHDGPSNGHTEAQRIKPRPITKESKGKMKRAFCMAYTHSDESEVDEGKKVDVTITKSAVSPGLVDVPAETSQEDLTKQLHDDRPAVDQQEPPQIANPIEDLPDATHNSRDPHEPPPEPPHHDPREGVQQDPHKGDPPRNRELQHEVVPDRRYNNREVDPLRELHREGIPDRHEGDPPQEPHCEVIPRRDNPREGDPLRNSHEPWDTFRRDPHDPLPDPRQPLHGHSREPWYMQDPMRRDRELNDRDALHPRDAFYYRDTRNLRYTGLQAPDHYGPKPRTDSEFTGRDSSPASKLHRDALYGHGERERTYPSRYSPVLGPDYGWEGGYARHDDLDEHRAFGGGAYRDSGYPQARARYHDSRWTDHVRNVDTASADYVPRAFNRESTNPPRPPQ</sequence>
<dbReference type="EMBL" id="JABBWD010000012">
    <property type="protein sequence ID" value="KAG1779252.1"/>
    <property type="molecule type" value="Genomic_DNA"/>
</dbReference>
<feature type="compositionally biased region" description="Basic and acidic residues" evidence="1">
    <location>
        <begin position="305"/>
        <end position="415"/>
    </location>
</feature>
<name>A0A9P7D517_9AGAM</name>
<protein>
    <submittedName>
        <fullName evidence="2">Uncharacterized protein</fullName>
    </submittedName>
</protein>
<proteinExistence type="predicted"/>
<evidence type="ECO:0000313" key="2">
    <source>
        <dbReference type="EMBL" id="KAG1779252.1"/>
    </source>
</evidence>
<reference evidence="2" key="1">
    <citation type="journal article" date="2020" name="New Phytol.">
        <title>Comparative genomics reveals dynamic genome evolution in host specialist ectomycorrhizal fungi.</title>
        <authorList>
            <person name="Lofgren L.A."/>
            <person name="Nguyen N.H."/>
            <person name="Vilgalys R."/>
            <person name="Ruytinx J."/>
            <person name="Liao H.L."/>
            <person name="Branco S."/>
            <person name="Kuo A."/>
            <person name="LaButti K."/>
            <person name="Lipzen A."/>
            <person name="Andreopoulos W."/>
            <person name="Pangilinan J."/>
            <person name="Riley R."/>
            <person name="Hundley H."/>
            <person name="Na H."/>
            <person name="Barry K."/>
            <person name="Grigoriev I.V."/>
            <person name="Stajich J.E."/>
            <person name="Kennedy P.G."/>
        </authorList>
    </citation>
    <scope>NUCLEOTIDE SEQUENCE</scope>
    <source>
        <strain evidence="2">DOB743</strain>
    </source>
</reference>
<dbReference type="Proteomes" id="UP000714275">
    <property type="component" value="Unassembled WGS sequence"/>
</dbReference>
<gene>
    <name evidence="2" type="ORF">EV702DRAFT_1195229</name>
</gene>
<feature type="compositionally biased region" description="Basic and acidic residues" evidence="1">
    <location>
        <begin position="472"/>
        <end position="484"/>
    </location>
</feature>
<dbReference type="AlphaFoldDB" id="A0A9P7D517"/>
<evidence type="ECO:0000256" key="1">
    <source>
        <dbReference type="SAM" id="MobiDB-lite"/>
    </source>
</evidence>
<feature type="region of interest" description="Disordered" evidence="1">
    <location>
        <begin position="27"/>
        <end position="226"/>
    </location>
</feature>
<evidence type="ECO:0000313" key="3">
    <source>
        <dbReference type="Proteomes" id="UP000714275"/>
    </source>
</evidence>
<keyword evidence="3" id="KW-1185">Reference proteome</keyword>
<organism evidence="2 3">
    <name type="scientific">Suillus placidus</name>
    <dbReference type="NCBI Taxonomy" id="48579"/>
    <lineage>
        <taxon>Eukaryota</taxon>
        <taxon>Fungi</taxon>
        <taxon>Dikarya</taxon>
        <taxon>Basidiomycota</taxon>
        <taxon>Agaricomycotina</taxon>
        <taxon>Agaricomycetes</taxon>
        <taxon>Agaricomycetidae</taxon>
        <taxon>Boletales</taxon>
        <taxon>Suillineae</taxon>
        <taxon>Suillaceae</taxon>
        <taxon>Suillus</taxon>
    </lineage>
</organism>
<feature type="compositionally biased region" description="Basic and acidic residues" evidence="1">
    <location>
        <begin position="273"/>
        <end position="284"/>
    </location>
</feature>
<feature type="compositionally biased region" description="Pro residues" evidence="1">
    <location>
        <begin position="75"/>
        <end position="90"/>
    </location>
</feature>
<dbReference type="OrthoDB" id="2668062at2759"/>
<feature type="region of interest" description="Disordered" evidence="1">
    <location>
        <begin position="465"/>
        <end position="514"/>
    </location>
</feature>
<feature type="compositionally biased region" description="Acidic residues" evidence="1">
    <location>
        <begin position="105"/>
        <end position="114"/>
    </location>
</feature>
<feature type="compositionally biased region" description="Basic and acidic residues" evidence="1">
    <location>
        <begin position="493"/>
        <end position="508"/>
    </location>
</feature>
<comment type="caution">
    <text evidence="2">The sequence shown here is derived from an EMBL/GenBank/DDBJ whole genome shotgun (WGS) entry which is preliminary data.</text>
</comment>
<feature type="region of interest" description="Disordered" evidence="1">
    <location>
        <begin position="256"/>
        <end position="452"/>
    </location>
</feature>
<accession>A0A9P7D517</accession>
<feature type="region of interest" description="Disordered" evidence="1">
    <location>
        <begin position="571"/>
        <end position="591"/>
    </location>
</feature>